<comment type="similarity">
    <text evidence="1">Belongs to the glycosyl hydrolase 25 family.</text>
</comment>
<dbReference type="GO" id="GO:0016998">
    <property type="term" value="P:cell wall macromolecule catabolic process"/>
    <property type="evidence" value="ECO:0007669"/>
    <property type="project" value="InterPro"/>
</dbReference>
<dbReference type="RefSeq" id="WP_087374894.1">
    <property type="nucleotide sequence ID" value="NZ_NFKK01000035.1"/>
</dbReference>
<dbReference type="Gene3D" id="3.20.20.80">
    <property type="entry name" value="Glycosidases"/>
    <property type="match status" value="1"/>
</dbReference>
<evidence type="ECO:0000256" key="3">
    <source>
        <dbReference type="ARBA" id="ARBA00023295"/>
    </source>
</evidence>
<dbReference type="SUPFAM" id="SSF51445">
    <property type="entry name" value="(Trans)glycosidases"/>
    <property type="match status" value="1"/>
</dbReference>
<dbReference type="CDD" id="cd06414">
    <property type="entry name" value="GH25_LytC-like"/>
    <property type="match status" value="1"/>
</dbReference>
<dbReference type="InterPro" id="IPR002053">
    <property type="entry name" value="Glyco_hydro_25"/>
</dbReference>
<keyword evidence="2" id="KW-0378">Hydrolase</keyword>
<protein>
    <recommendedName>
        <fullName evidence="6">Glycosyl hydrolase family 25</fullName>
    </recommendedName>
</protein>
<dbReference type="GO" id="GO:0016052">
    <property type="term" value="P:carbohydrate catabolic process"/>
    <property type="evidence" value="ECO:0007669"/>
    <property type="project" value="TreeGrafter"/>
</dbReference>
<dbReference type="PANTHER" id="PTHR34135:SF2">
    <property type="entry name" value="LYSOZYME"/>
    <property type="match status" value="1"/>
</dbReference>
<dbReference type="AlphaFoldDB" id="A0A1Y4KYY4"/>
<comment type="caution">
    <text evidence="4">The sequence shown here is derived from an EMBL/GenBank/DDBJ whole genome shotgun (WGS) entry which is preliminary data.</text>
</comment>
<dbReference type="InterPro" id="IPR018077">
    <property type="entry name" value="Glyco_hydro_fam25_subgr"/>
</dbReference>
<dbReference type="GO" id="GO:0003796">
    <property type="term" value="F:lysozyme activity"/>
    <property type="evidence" value="ECO:0007669"/>
    <property type="project" value="InterPro"/>
</dbReference>
<dbReference type="EMBL" id="NFKK01000035">
    <property type="protein sequence ID" value="OUP49783.1"/>
    <property type="molecule type" value="Genomic_DNA"/>
</dbReference>
<organism evidence="4 5">
    <name type="scientific">Butyricicoccus pullicaecorum</name>
    <dbReference type="NCBI Taxonomy" id="501571"/>
    <lineage>
        <taxon>Bacteria</taxon>
        <taxon>Bacillati</taxon>
        <taxon>Bacillota</taxon>
        <taxon>Clostridia</taxon>
        <taxon>Eubacteriales</taxon>
        <taxon>Butyricicoccaceae</taxon>
        <taxon>Butyricicoccus</taxon>
    </lineage>
</organism>
<keyword evidence="3" id="KW-0326">Glycosidase</keyword>
<evidence type="ECO:0008006" key="6">
    <source>
        <dbReference type="Google" id="ProtNLM"/>
    </source>
</evidence>
<name>A0A1Y4KYY4_9FIRM</name>
<dbReference type="Pfam" id="PF01183">
    <property type="entry name" value="Glyco_hydro_25"/>
    <property type="match status" value="1"/>
</dbReference>
<evidence type="ECO:0000313" key="4">
    <source>
        <dbReference type="EMBL" id="OUP49783.1"/>
    </source>
</evidence>
<reference evidence="5" key="1">
    <citation type="submission" date="2017-04" db="EMBL/GenBank/DDBJ databases">
        <title>Function of individual gut microbiota members based on whole genome sequencing of pure cultures obtained from chicken caecum.</title>
        <authorList>
            <person name="Medvecky M."/>
            <person name="Cejkova D."/>
            <person name="Polansky O."/>
            <person name="Karasova D."/>
            <person name="Kubasova T."/>
            <person name="Cizek A."/>
            <person name="Rychlik I."/>
        </authorList>
    </citation>
    <scope>NUCLEOTIDE SEQUENCE [LARGE SCALE GENOMIC DNA]</scope>
    <source>
        <strain evidence="5">An180</strain>
    </source>
</reference>
<accession>A0A1Y4KYY4</accession>
<sequence length="262" mass="29619">MKGIDVSKHNGAVNWTSAATAIDFAIIRAGYGKTYVDPWFEKHLAGAQAAGLRVGVYHYSYALTVEDARAEARHLLDIINGRKFDMPLWFDMEDADGYKAKHGFTFSWSNISAITQAFIDTIRAAGYQCGVYASKSWFDDYIKVDADAIWLAQWASKPTYTGKFDVWQNSDSGTVPGVTGKVDTNVLYTEFWKKQEEEEEMKVYTHTDQMPDWAQDTFYRLIAAGVVKVDAKGEINVEHSALQPMVYLDRLCDGHIEQLLKR</sequence>
<dbReference type="GO" id="GO:0009253">
    <property type="term" value="P:peptidoglycan catabolic process"/>
    <property type="evidence" value="ECO:0007669"/>
    <property type="project" value="InterPro"/>
</dbReference>
<dbReference type="SMART" id="SM00641">
    <property type="entry name" value="Glyco_25"/>
    <property type="match status" value="1"/>
</dbReference>
<gene>
    <name evidence="4" type="ORF">B5F17_14245</name>
</gene>
<proteinExistence type="inferred from homology"/>
<evidence type="ECO:0000256" key="2">
    <source>
        <dbReference type="ARBA" id="ARBA00022801"/>
    </source>
</evidence>
<dbReference type="Proteomes" id="UP000195897">
    <property type="component" value="Unassembled WGS sequence"/>
</dbReference>
<evidence type="ECO:0000313" key="5">
    <source>
        <dbReference type="Proteomes" id="UP000195897"/>
    </source>
</evidence>
<dbReference type="PROSITE" id="PS51904">
    <property type="entry name" value="GLYCOSYL_HYDROL_F25_2"/>
    <property type="match status" value="1"/>
</dbReference>
<evidence type="ECO:0000256" key="1">
    <source>
        <dbReference type="ARBA" id="ARBA00010646"/>
    </source>
</evidence>
<dbReference type="PANTHER" id="PTHR34135">
    <property type="entry name" value="LYSOZYME"/>
    <property type="match status" value="1"/>
</dbReference>
<dbReference type="InterPro" id="IPR017853">
    <property type="entry name" value="GH"/>
</dbReference>